<name>A0ABX4EZU0_9BORD</name>
<dbReference type="PRINTS" id="PR00080">
    <property type="entry name" value="SDRFAMILY"/>
</dbReference>
<dbReference type="Proteomes" id="UP000216354">
    <property type="component" value="Unassembled WGS sequence"/>
</dbReference>
<dbReference type="Pfam" id="PF13561">
    <property type="entry name" value="adh_short_C2"/>
    <property type="match status" value="1"/>
</dbReference>
<dbReference type="SUPFAM" id="SSF51735">
    <property type="entry name" value="NAD(P)-binding Rossmann-fold domains"/>
    <property type="match status" value="1"/>
</dbReference>
<evidence type="ECO:0000256" key="2">
    <source>
        <dbReference type="ARBA" id="ARBA00023002"/>
    </source>
</evidence>
<organism evidence="3 4">
    <name type="scientific">Bordetella genomosp. 1</name>
    <dbReference type="NCBI Taxonomy" id="1395607"/>
    <lineage>
        <taxon>Bacteria</taxon>
        <taxon>Pseudomonadati</taxon>
        <taxon>Pseudomonadota</taxon>
        <taxon>Betaproteobacteria</taxon>
        <taxon>Burkholderiales</taxon>
        <taxon>Alcaligenaceae</taxon>
        <taxon>Bordetella</taxon>
    </lineage>
</organism>
<dbReference type="RefSeq" id="WP_255032138.1">
    <property type="nucleotide sequence ID" value="NZ_NEVR01000002.1"/>
</dbReference>
<evidence type="ECO:0000256" key="1">
    <source>
        <dbReference type="ARBA" id="ARBA00006484"/>
    </source>
</evidence>
<dbReference type="CDD" id="cd05233">
    <property type="entry name" value="SDR_c"/>
    <property type="match status" value="1"/>
</dbReference>
<dbReference type="InterPro" id="IPR020904">
    <property type="entry name" value="Sc_DH/Rdtase_CS"/>
</dbReference>
<evidence type="ECO:0000313" key="4">
    <source>
        <dbReference type="Proteomes" id="UP000216354"/>
    </source>
</evidence>
<gene>
    <name evidence="3" type="ORF">CAL27_09530</name>
</gene>
<proteinExistence type="inferred from homology"/>
<comment type="caution">
    <text evidence="3">The sequence shown here is derived from an EMBL/GenBank/DDBJ whole genome shotgun (WGS) entry which is preliminary data.</text>
</comment>
<sequence length="260" mass="26340">MNTTLPAMRAQPIDLAGQVVVITGAAGDLGWAIAQACRAAGARVALCDHDAGALAERGVAGCADVLAFDFDLADAAAAEAAVGRVEAAWGRVDVLVNNAAVVTPGAKVCDLDLAQWRAALDINLTGAWLMSRAVLPGMRRARRGLVLNVASQLGSVAAPGRGAYGSSKAGLIALARAIAVDYADEGIRALSLSPGAVLTSRVLRRYGSAEAATAALAPRYPAGRLGDVDEVAQTALFLMSGAAGFITGTDLRVDGGYTAI</sequence>
<keyword evidence="4" id="KW-1185">Reference proteome</keyword>
<dbReference type="PRINTS" id="PR00081">
    <property type="entry name" value="GDHRDH"/>
</dbReference>
<dbReference type="PANTHER" id="PTHR24321:SF8">
    <property type="entry name" value="ESTRADIOL 17-BETA-DEHYDROGENASE 8-RELATED"/>
    <property type="match status" value="1"/>
</dbReference>
<dbReference type="EMBL" id="NEVR01000002">
    <property type="protein sequence ID" value="OZI65278.1"/>
    <property type="molecule type" value="Genomic_DNA"/>
</dbReference>
<evidence type="ECO:0000313" key="3">
    <source>
        <dbReference type="EMBL" id="OZI65278.1"/>
    </source>
</evidence>
<dbReference type="PANTHER" id="PTHR24321">
    <property type="entry name" value="DEHYDROGENASES, SHORT CHAIN"/>
    <property type="match status" value="1"/>
</dbReference>
<keyword evidence="2" id="KW-0560">Oxidoreductase</keyword>
<comment type="similarity">
    <text evidence="1">Belongs to the short-chain dehydrogenases/reductases (SDR) family.</text>
</comment>
<protein>
    <submittedName>
        <fullName evidence="3">Short-chain dehydrogenase</fullName>
    </submittedName>
</protein>
<accession>A0ABX4EZU0</accession>
<dbReference type="Gene3D" id="3.40.50.720">
    <property type="entry name" value="NAD(P)-binding Rossmann-like Domain"/>
    <property type="match status" value="1"/>
</dbReference>
<dbReference type="PROSITE" id="PS00061">
    <property type="entry name" value="ADH_SHORT"/>
    <property type="match status" value="1"/>
</dbReference>
<dbReference type="InterPro" id="IPR036291">
    <property type="entry name" value="NAD(P)-bd_dom_sf"/>
</dbReference>
<reference evidence="3 4" key="1">
    <citation type="submission" date="2017-05" db="EMBL/GenBank/DDBJ databases">
        <title>Complete and WGS of Bordetella genogroups.</title>
        <authorList>
            <person name="Spilker T."/>
            <person name="Lipuma J."/>
        </authorList>
    </citation>
    <scope>NUCLEOTIDE SEQUENCE [LARGE SCALE GENOMIC DNA]</scope>
    <source>
        <strain evidence="3 4">AU9795</strain>
    </source>
</reference>
<dbReference type="InterPro" id="IPR002347">
    <property type="entry name" value="SDR_fam"/>
</dbReference>